<dbReference type="Gene3D" id="3.40.50.300">
    <property type="entry name" value="P-loop containing nucleotide triphosphate hydrolases"/>
    <property type="match status" value="2"/>
</dbReference>
<dbReference type="PIRSF" id="PIRSF003128">
    <property type="entry name" value="RecN"/>
    <property type="match status" value="1"/>
</dbReference>
<gene>
    <name evidence="10" type="ORF">MNB_SV-12-143</name>
</gene>
<dbReference type="AlphaFoldDB" id="A0A1W1CGQ9"/>
<proteinExistence type="inferred from homology"/>
<evidence type="ECO:0000256" key="8">
    <source>
        <dbReference type="ARBA" id="ARBA00033408"/>
    </source>
</evidence>
<evidence type="ECO:0000256" key="5">
    <source>
        <dbReference type="ARBA" id="ARBA00022763"/>
    </source>
</evidence>
<evidence type="ECO:0000256" key="4">
    <source>
        <dbReference type="ARBA" id="ARBA00022741"/>
    </source>
</evidence>
<dbReference type="InterPro" id="IPR003395">
    <property type="entry name" value="RecF/RecN/SMC_N"/>
</dbReference>
<dbReference type="Pfam" id="PF02463">
    <property type="entry name" value="SMC_N"/>
    <property type="match status" value="1"/>
</dbReference>
<keyword evidence="6" id="KW-0067">ATP-binding</keyword>
<organism evidence="10">
    <name type="scientific">hydrothermal vent metagenome</name>
    <dbReference type="NCBI Taxonomy" id="652676"/>
    <lineage>
        <taxon>unclassified sequences</taxon>
        <taxon>metagenomes</taxon>
        <taxon>ecological metagenomes</taxon>
    </lineage>
</organism>
<evidence type="ECO:0000313" key="10">
    <source>
        <dbReference type="EMBL" id="SFV64887.1"/>
    </source>
</evidence>
<dbReference type="InterPro" id="IPR004604">
    <property type="entry name" value="DNA_recomb/repair_RecN"/>
</dbReference>
<reference evidence="10" key="1">
    <citation type="submission" date="2016-10" db="EMBL/GenBank/DDBJ databases">
        <authorList>
            <person name="de Groot N.N."/>
        </authorList>
    </citation>
    <scope>NUCLEOTIDE SEQUENCE</scope>
</reference>
<keyword evidence="7" id="KW-0234">DNA repair</keyword>
<dbReference type="GO" id="GO:0009432">
    <property type="term" value="P:SOS response"/>
    <property type="evidence" value="ECO:0007669"/>
    <property type="project" value="TreeGrafter"/>
</dbReference>
<evidence type="ECO:0000256" key="1">
    <source>
        <dbReference type="ARBA" id="ARBA00003618"/>
    </source>
</evidence>
<dbReference type="PANTHER" id="PTHR11059:SF0">
    <property type="entry name" value="DNA REPAIR PROTEIN RECN"/>
    <property type="match status" value="1"/>
</dbReference>
<evidence type="ECO:0000256" key="3">
    <source>
        <dbReference type="ARBA" id="ARBA00021315"/>
    </source>
</evidence>
<evidence type="ECO:0000256" key="2">
    <source>
        <dbReference type="ARBA" id="ARBA00009441"/>
    </source>
</evidence>
<sequence>MINRLYLRELILFDEVELELEKGLVVLSGPSGAGKSLLMNSILSLFGYSMAEASLCEVTIDKPHNLNSEAYELEDEITLKALKKWNVRYYIDGQNISKKVIKRLFSPFVQYLSVRDKSSFESGELIALIDNALLSKEKSFKKLQQEYTERYLNYKRKVDELNKIKQDELRLAELIEFANFEIDKIMSINPKIGEDESLLKVKYQLSRIDKVNEALEQANTIFNVEESVCEVYRLLDKDASGFIEMMNQLRADFEDIELLSDELAEVNIEEVLDRLEKISSLKNRYGSIKGALTYAETKRKELAGYQNIEQDKSKLEHFLTSEFSELTTMAGRISQARKREALILEKELAEYLWELKLPPLKFIFESTELTKLGLDRLDVNLNGSKATTLSGGEFNRVRLALMVVAISGVKEGGVLILDEIDANVSGDESIAIANMIAKLSSVYQVFAISHQAHLASKANQHILVSKQDSRSSAVILDREGRVDEVARIIGGEKPNREAIEFSKKLLEVK</sequence>
<name>A0A1W1CGQ9_9ZZZZ</name>
<protein>
    <recommendedName>
        <fullName evidence="3">DNA repair protein RecN</fullName>
    </recommendedName>
    <alternativeName>
        <fullName evidence="8">Recombination protein N</fullName>
    </alternativeName>
</protein>
<evidence type="ECO:0000256" key="7">
    <source>
        <dbReference type="ARBA" id="ARBA00023204"/>
    </source>
</evidence>
<dbReference type="EMBL" id="FPHE01000135">
    <property type="protein sequence ID" value="SFV64887.1"/>
    <property type="molecule type" value="Genomic_DNA"/>
</dbReference>
<dbReference type="GO" id="GO:0005524">
    <property type="term" value="F:ATP binding"/>
    <property type="evidence" value="ECO:0007669"/>
    <property type="project" value="UniProtKB-KW"/>
</dbReference>
<comment type="similarity">
    <text evidence="2">Belongs to the RecN family.</text>
</comment>
<dbReference type="PANTHER" id="PTHR11059">
    <property type="entry name" value="DNA REPAIR PROTEIN RECN"/>
    <property type="match status" value="1"/>
</dbReference>
<dbReference type="GO" id="GO:0006310">
    <property type="term" value="P:DNA recombination"/>
    <property type="evidence" value="ECO:0007669"/>
    <property type="project" value="InterPro"/>
</dbReference>
<evidence type="ECO:0000256" key="6">
    <source>
        <dbReference type="ARBA" id="ARBA00022840"/>
    </source>
</evidence>
<dbReference type="SUPFAM" id="SSF52540">
    <property type="entry name" value="P-loop containing nucleoside triphosphate hydrolases"/>
    <property type="match status" value="1"/>
</dbReference>
<accession>A0A1W1CGQ9</accession>
<keyword evidence="4" id="KW-0547">Nucleotide-binding</keyword>
<dbReference type="SMART" id="SM00382">
    <property type="entry name" value="AAA"/>
    <property type="match status" value="1"/>
</dbReference>
<keyword evidence="5" id="KW-0227">DNA damage</keyword>
<dbReference type="GO" id="GO:0043590">
    <property type="term" value="C:bacterial nucleoid"/>
    <property type="evidence" value="ECO:0007669"/>
    <property type="project" value="TreeGrafter"/>
</dbReference>
<evidence type="ECO:0000259" key="9">
    <source>
        <dbReference type="SMART" id="SM00382"/>
    </source>
</evidence>
<dbReference type="InterPro" id="IPR003593">
    <property type="entry name" value="AAA+_ATPase"/>
</dbReference>
<comment type="function">
    <text evidence="1">May be involved in recombinational repair of damaged DNA.</text>
</comment>
<dbReference type="GO" id="GO:0006281">
    <property type="term" value="P:DNA repair"/>
    <property type="evidence" value="ECO:0007669"/>
    <property type="project" value="UniProtKB-KW"/>
</dbReference>
<feature type="domain" description="AAA+ ATPase" evidence="9">
    <location>
        <begin position="21"/>
        <end position="468"/>
    </location>
</feature>
<dbReference type="InterPro" id="IPR027417">
    <property type="entry name" value="P-loop_NTPase"/>
</dbReference>